<keyword evidence="10" id="KW-0472">Membrane</keyword>
<dbReference type="EMBL" id="CP133613">
    <property type="protein sequence ID" value="WMV17197.1"/>
    <property type="molecule type" value="Genomic_DNA"/>
</dbReference>
<dbReference type="InterPro" id="IPR017972">
    <property type="entry name" value="Cyt_P450_CS"/>
</dbReference>
<comment type="similarity">
    <text evidence="2 11">Belongs to the cytochrome P450 family.</text>
</comment>
<evidence type="ECO:0000256" key="3">
    <source>
        <dbReference type="ARBA" id="ARBA00022617"/>
    </source>
</evidence>
<evidence type="ECO:0000256" key="5">
    <source>
        <dbReference type="ARBA" id="ARBA00022723"/>
    </source>
</evidence>
<sequence length="109" mass="12057">MDVRGQDFELIPFGAGRRICLGLPLASRTLSVMLGSLLNSFDWKVEGDIVPEDLDAEDVVHLVFLRYLKQNFEELGPKLVETALLDCSGLMLVLVPFDGMGYRACDPSP</sequence>
<dbReference type="InterPro" id="IPR002401">
    <property type="entry name" value="Cyt_P450_E_grp-I"/>
</dbReference>
<dbReference type="PANTHER" id="PTHR47950:SF4">
    <property type="entry name" value="GERANIOL 8-HYDROXYLASE-LIKE"/>
    <property type="match status" value="1"/>
</dbReference>
<evidence type="ECO:0000256" key="7">
    <source>
        <dbReference type="ARBA" id="ARBA00023002"/>
    </source>
</evidence>
<dbReference type="SUPFAM" id="SSF48264">
    <property type="entry name" value="Cytochrome P450"/>
    <property type="match status" value="1"/>
</dbReference>
<proteinExistence type="inferred from homology"/>
<dbReference type="GO" id="GO:0005506">
    <property type="term" value="F:iron ion binding"/>
    <property type="evidence" value="ECO:0007669"/>
    <property type="project" value="InterPro"/>
</dbReference>
<keyword evidence="7 11" id="KW-0560">Oxidoreductase</keyword>
<organism evidence="12 13">
    <name type="scientific">Solanum verrucosum</name>
    <dbReference type="NCBI Taxonomy" id="315347"/>
    <lineage>
        <taxon>Eukaryota</taxon>
        <taxon>Viridiplantae</taxon>
        <taxon>Streptophyta</taxon>
        <taxon>Embryophyta</taxon>
        <taxon>Tracheophyta</taxon>
        <taxon>Spermatophyta</taxon>
        <taxon>Magnoliopsida</taxon>
        <taxon>eudicotyledons</taxon>
        <taxon>Gunneridae</taxon>
        <taxon>Pentapetalae</taxon>
        <taxon>asterids</taxon>
        <taxon>lamiids</taxon>
        <taxon>Solanales</taxon>
        <taxon>Solanaceae</taxon>
        <taxon>Solanoideae</taxon>
        <taxon>Solaneae</taxon>
        <taxon>Solanum</taxon>
    </lineage>
</organism>
<reference evidence="12" key="1">
    <citation type="submission" date="2023-08" db="EMBL/GenBank/DDBJ databases">
        <title>A de novo genome assembly of Solanum verrucosum Schlechtendal, a Mexican diploid species geographically isolated from the other diploid A-genome species in potato relatives.</title>
        <authorList>
            <person name="Hosaka K."/>
        </authorList>
    </citation>
    <scope>NUCLEOTIDE SEQUENCE</scope>
    <source>
        <tissue evidence="12">Young leaves</tissue>
    </source>
</reference>
<protein>
    <submittedName>
        <fullName evidence="12">Uncharacterized protein</fullName>
    </submittedName>
</protein>
<dbReference type="Pfam" id="PF00067">
    <property type="entry name" value="p450"/>
    <property type="match status" value="1"/>
</dbReference>
<dbReference type="InterPro" id="IPR036396">
    <property type="entry name" value="Cyt_P450_sf"/>
</dbReference>
<evidence type="ECO:0000256" key="8">
    <source>
        <dbReference type="ARBA" id="ARBA00023004"/>
    </source>
</evidence>
<evidence type="ECO:0000256" key="10">
    <source>
        <dbReference type="ARBA" id="ARBA00023136"/>
    </source>
</evidence>
<keyword evidence="4" id="KW-0812">Transmembrane</keyword>
<accession>A0AAF0TEB7</accession>
<dbReference type="GO" id="GO:0016705">
    <property type="term" value="F:oxidoreductase activity, acting on paired donors, with incorporation or reduction of molecular oxygen"/>
    <property type="evidence" value="ECO:0007669"/>
    <property type="project" value="InterPro"/>
</dbReference>
<evidence type="ECO:0000256" key="9">
    <source>
        <dbReference type="ARBA" id="ARBA00023033"/>
    </source>
</evidence>
<dbReference type="GO" id="GO:0004497">
    <property type="term" value="F:monooxygenase activity"/>
    <property type="evidence" value="ECO:0007669"/>
    <property type="project" value="UniProtKB-KW"/>
</dbReference>
<evidence type="ECO:0000256" key="4">
    <source>
        <dbReference type="ARBA" id="ARBA00022692"/>
    </source>
</evidence>
<evidence type="ECO:0000256" key="11">
    <source>
        <dbReference type="RuleBase" id="RU000461"/>
    </source>
</evidence>
<keyword evidence="8 11" id="KW-0408">Iron</keyword>
<dbReference type="Gene3D" id="1.10.630.10">
    <property type="entry name" value="Cytochrome P450"/>
    <property type="match status" value="1"/>
</dbReference>
<comment type="subcellular location">
    <subcellularLocation>
        <location evidence="1">Membrane</location>
    </subcellularLocation>
</comment>
<keyword evidence="5 11" id="KW-0479">Metal-binding</keyword>
<dbReference type="PANTHER" id="PTHR47950">
    <property type="entry name" value="CYTOCHROME P450, FAMILY 76, SUBFAMILY C, POLYPEPTIDE 5-RELATED"/>
    <property type="match status" value="1"/>
</dbReference>
<dbReference type="PROSITE" id="PS00086">
    <property type="entry name" value="CYTOCHROME_P450"/>
    <property type="match status" value="1"/>
</dbReference>
<dbReference type="Proteomes" id="UP001234989">
    <property type="component" value="Chromosome 2"/>
</dbReference>
<evidence type="ECO:0000313" key="12">
    <source>
        <dbReference type="EMBL" id="WMV17197.1"/>
    </source>
</evidence>
<keyword evidence="9 11" id="KW-0503">Monooxygenase</keyword>
<evidence type="ECO:0000256" key="6">
    <source>
        <dbReference type="ARBA" id="ARBA00022989"/>
    </source>
</evidence>
<keyword evidence="6" id="KW-1133">Transmembrane helix</keyword>
<keyword evidence="13" id="KW-1185">Reference proteome</keyword>
<evidence type="ECO:0000256" key="2">
    <source>
        <dbReference type="ARBA" id="ARBA00010617"/>
    </source>
</evidence>
<evidence type="ECO:0000256" key="1">
    <source>
        <dbReference type="ARBA" id="ARBA00004370"/>
    </source>
</evidence>
<gene>
    <name evidence="12" type="ORF">MTR67_010582</name>
</gene>
<dbReference type="GO" id="GO:0016020">
    <property type="term" value="C:membrane"/>
    <property type="evidence" value="ECO:0007669"/>
    <property type="project" value="UniProtKB-SubCell"/>
</dbReference>
<keyword evidence="3 11" id="KW-0349">Heme</keyword>
<dbReference type="GO" id="GO:0020037">
    <property type="term" value="F:heme binding"/>
    <property type="evidence" value="ECO:0007669"/>
    <property type="project" value="InterPro"/>
</dbReference>
<dbReference type="InterPro" id="IPR001128">
    <property type="entry name" value="Cyt_P450"/>
</dbReference>
<dbReference type="AlphaFoldDB" id="A0AAF0TEB7"/>
<dbReference type="PRINTS" id="PR00463">
    <property type="entry name" value="EP450I"/>
</dbReference>
<evidence type="ECO:0000313" key="13">
    <source>
        <dbReference type="Proteomes" id="UP001234989"/>
    </source>
</evidence>
<name>A0AAF0TEB7_SOLVR</name>